<keyword evidence="1" id="KW-0812">Transmembrane</keyword>
<gene>
    <name evidence="2" type="ORF">Hfx1149_02360</name>
</gene>
<keyword evidence="1" id="KW-0472">Membrane</keyword>
<accession>A0A643JY77</accession>
<dbReference type="EMBL" id="VZUS01000001">
    <property type="protein sequence ID" value="KAB1186931.1"/>
    <property type="molecule type" value="Genomic_DNA"/>
</dbReference>
<feature type="transmembrane region" description="Helical" evidence="1">
    <location>
        <begin position="157"/>
        <end position="177"/>
    </location>
</feature>
<organism evidence="2">
    <name type="scientific">Haloferax sp. CBA1149</name>
    <dbReference type="NCBI Taxonomy" id="2650753"/>
    <lineage>
        <taxon>Archaea</taxon>
        <taxon>Methanobacteriati</taxon>
        <taxon>Methanobacteriota</taxon>
        <taxon>Stenosarchaea group</taxon>
        <taxon>Halobacteria</taxon>
        <taxon>Halobacteriales</taxon>
        <taxon>Haloferacaceae</taxon>
        <taxon>Haloferax</taxon>
    </lineage>
</organism>
<feature type="transmembrane region" description="Helical" evidence="1">
    <location>
        <begin position="85"/>
        <end position="108"/>
    </location>
</feature>
<proteinExistence type="predicted"/>
<feature type="transmembrane region" description="Helical" evidence="1">
    <location>
        <begin position="219"/>
        <end position="236"/>
    </location>
</feature>
<sequence>MDRLRELLRENRKQYLLFGLLSLAILGCVGVLTAVTPQVFLPYFGSLHPMLAILGVIALGVVLMTLVLSRGWFAVYTPGPLRERLALTVFLPTLLAVGMVLVDSVAVLPEDINVPVPYSLLFYPTMGYVVEILFHLLPLSLAFLAVPSLAEDSNRSLRLWVVLVAVALLEPAFQLQAGFSGPIPLWATVYVGLNILTINLAQLYLFRRYDFLTMYAFRLVYYLGWHVVWGTVRLGVLF</sequence>
<feature type="transmembrane region" description="Helical" evidence="1">
    <location>
        <begin position="47"/>
        <end position="73"/>
    </location>
</feature>
<evidence type="ECO:0000313" key="2">
    <source>
        <dbReference type="EMBL" id="KAB1186931.1"/>
    </source>
</evidence>
<protein>
    <recommendedName>
        <fullName evidence="3">CPBP family intramembrane metalloprotease</fullName>
    </recommendedName>
</protein>
<keyword evidence="1" id="KW-1133">Transmembrane helix</keyword>
<comment type="caution">
    <text evidence="2">The sequence shown here is derived from an EMBL/GenBank/DDBJ whole genome shotgun (WGS) entry which is preliminary data.</text>
</comment>
<feature type="transmembrane region" description="Helical" evidence="1">
    <location>
        <begin position="15"/>
        <end position="35"/>
    </location>
</feature>
<reference evidence="2" key="1">
    <citation type="submission" date="2019-09" db="EMBL/GenBank/DDBJ databases">
        <title>Genomic analysis of Haloferax sp. CBA1149.</title>
        <authorList>
            <person name="Roh S.W."/>
        </authorList>
    </citation>
    <scope>NUCLEOTIDE SEQUENCE</scope>
    <source>
        <strain evidence="2">CBA1149</strain>
    </source>
</reference>
<feature type="transmembrane region" description="Helical" evidence="1">
    <location>
        <begin position="183"/>
        <end position="207"/>
    </location>
</feature>
<feature type="transmembrane region" description="Helical" evidence="1">
    <location>
        <begin position="128"/>
        <end position="150"/>
    </location>
</feature>
<evidence type="ECO:0008006" key="3">
    <source>
        <dbReference type="Google" id="ProtNLM"/>
    </source>
</evidence>
<dbReference type="AlphaFoldDB" id="A0A643JY77"/>
<dbReference type="PROSITE" id="PS51257">
    <property type="entry name" value="PROKAR_LIPOPROTEIN"/>
    <property type="match status" value="1"/>
</dbReference>
<name>A0A643JY77_9EURY</name>
<dbReference type="RefSeq" id="WP_151135080.1">
    <property type="nucleotide sequence ID" value="NZ_VZUS01000001.1"/>
</dbReference>
<evidence type="ECO:0000256" key="1">
    <source>
        <dbReference type="SAM" id="Phobius"/>
    </source>
</evidence>